<name>A0A075H0B1_9ARCH</name>
<dbReference type="Gene3D" id="3.30.310.50">
    <property type="entry name" value="Alpha-D-phosphohexomutase, C-terminal domain"/>
    <property type="match status" value="1"/>
</dbReference>
<proteinExistence type="inferred from homology"/>
<dbReference type="InterPro" id="IPR015419">
    <property type="entry name" value="CTAG/Pcc1"/>
</dbReference>
<comment type="similarity">
    <text evidence="1">Belongs to the CTAG/PCC1 family.</text>
</comment>
<protein>
    <recommendedName>
        <fullName evidence="3">Transcription factor Pcc1</fullName>
    </recommendedName>
</protein>
<evidence type="ECO:0000313" key="2">
    <source>
        <dbReference type="EMBL" id="AIF09489.1"/>
    </source>
</evidence>
<dbReference type="EMBL" id="KF900864">
    <property type="protein sequence ID" value="AIF09489.1"/>
    <property type="molecule type" value="Genomic_DNA"/>
</dbReference>
<reference evidence="2" key="1">
    <citation type="journal article" date="2014" name="Genome Biol. Evol.">
        <title>Pangenome evidence for extensive interdomain horizontal transfer affecting lineage core and shell genes in uncultured planktonic thaumarchaeota and euryarchaeota.</title>
        <authorList>
            <person name="Deschamps P."/>
            <person name="Zivanovic Y."/>
            <person name="Moreira D."/>
            <person name="Rodriguez-Valera F."/>
            <person name="Lopez-Garcia P."/>
        </authorList>
    </citation>
    <scope>NUCLEOTIDE SEQUENCE</scope>
</reference>
<accession>A0A075H0B1</accession>
<evidence type="ECO:0000256" key="1">
    <source>
        <dbReference type="ARBA" id="ARBA00007073"/>
    </source>
</evidence>
<dbReference type="NCBIfam" id="NF011470">
    <property type="entry name" value="PRK14887.1"/>
    <property type="match status" value="1"/>
</dbReference>
<sequence length="80" mass="9010">MSVNCKIEISINNISEEKAQAVQKALEPDNINFPNDLSLKVEKIDNKLVFNFQNNGNMKKLISTVDEVLEHVHVSLGVME</sequence>
<evidence type="ECO:0008006" key="3">
    <source>
        <dbReference type="Google" id="ProtNLM"/>
    </source>
</evidence>
<organism evidence="2">
    <name type="scientific">uncultured marine thaumarchaeote KM3_37_D10</name>
    <dbReference type="NCBI Taxonomy" id="1456137"/>
    <lineage>
        <taxon>Archaea</taxon>
        <taxon>Nitrososphaerota</taxon>
        <taxon>environmental samples</taxon>
    </lineage>
</organism>
<dbReference type="AlphaFoldDB" id="A0A075H0B1"/>
<dbReference type="Pfam" id="PF09341">
    <property type="entry name" value="Pcc1"/>
    <property type="match status" value="1"/>
</dbReference>